<protein>
    <submittedName>
        <fullName evidence="1">Uncharacterized protein</fullName>
    </submittedName>
</protein>
<gene>
    <name evidence="1" type="ORF">DCW74_08225</name>
</gene>
<sequence>MNKPFEFMLDYFNRKLDISNSQLIRSEEIKKKAIVRLSDVVMQTMADIPEKEMTNDMKDALRDARLFLNQNIHS</sequence>
<evidence type="ECO:0000313" key="2">
    <source>
        <dbReference type="Proteomes" id="UP000263517"/>
    </source>
</evidence>
<name>A0A350P338_9ALTE</name>
<evidence type="ECO:0000313" key="1">
    <source>
        <dbReference type="EMBL" id="HAW75705.1"/>
    </source>
</evidence>
<dbReference type="Proteomes" id="UP000263517">
    <property type="component" value="Unassembled WGS sequence"/>
</dbReference>
<organism evidence="1 2">
    <name type="scientific">Alteromonas australica</name>
    <dbReference type="NCBI Taxonomy" id="589873"/>
    <lineage>
        <taxon>Bacteria</taxon>
        <taxon>Pseudomonadati</taxon>
        <taxon>Pseudomonadota</taxon>
        <taxon>Gammaproteobacteria</taxon>
        <taxon>Alteromonadales</taxon>
        <taxon>Alteromonadaceae</taxon>
        <taxon>Alteromonas/Salinimonas group</taxon>
        <taxon>Alteromonas</taxon>
    </lineage>
</organism>
<accession>A0A350P338</accession>
<dbReference type="EMBL" id="DNAN01000286">
    <property type="protein sequence ID" value="HAW75705.1"/>
    <property type="molecule type" value="Genomic_DNA"/>
</dbReference>
<dbReference type="AlphaFoldDB" id="A0A350P338"/>
<comment type="caution">
    <text evidence="1">The sequence shown here is derived from an EMBL/GenBank/DDBJ whole genome shotgun (WGS) entry which is preliminary data.</text>
</comment>
<proteinExistence type="predicted"/>
<reference evidence="1 2" key="1">
    <citation type="journal article" date="2018" name="Nat. Biotechnol.">
        <title>A standardized bacterial taxonomy based on genome phylogeny substantially revises the tree of life.</title>
        <authorList>
            <person name="Parks D.H."/>
            <person name="Chuvochina M."/>
            <person name="Waite D.W."/>
            <person name="Rinke C."/>
            <person name="Skarshewski A."/>
            <person name="Chaumeil P.A."/>
            <person name="Hugenholtz P."/>
        </authorList>
    </citation>
    <scope>NUCLEOTIDE SEQUENCE [LARGE SCALE GENOMIC DNA]</scope>
    <source>
        <strain evidence="1">UBA11978</strain>
    </source>
</reference>